<organism evidence="1 2">
    <name type="scientific">Rotaria sordida</name>
    <dbReference type="NCBI Taxonomy" id="392033"/>
    <lineage>
        <taxon>Eukaryota</taxon>
        <taxon>Metazoa</taxon>
        <taxon>Spiralia</taxon>
        <taxon>Gnathifera</taxon>
        <taxon>Rotifera</taxon>
        <taxon>Eurotatoria</taxon>
        <taxon>Bdelloidea</taxon>
        <taxon>Philodinida</taxon>
        <taxon>Philodinidae</taxon>
        <taxon>Rotaria</taxon>
    </lineage>
</organism>
<feature type="non-terminal residue" evidence="1">
    <location>
        <position position="139"/>
    </location>
</feature>
<protein>
    <submittedName>
        <fullName evidence="1">Uncharacterized protein</fullName>
    </submittedName>
</protein>
<comment type="caution">
    <text evidence="1">The sequence shown here is derived from an EMBL/GenBank/DDBJ whole genome shotgun (WGS) entry which is preliminary data.</text>
</comment>
<reference evidence="1" key="1">
    <citation type="submission" date="2021-02" db="EMBL/GenBank/DDBJ databases">
        <authorList>
            <person name="Nowell W R."/>
        </authorList>
    </citation>
    <scope>NUCLEOTIDE SEQUENCE</scope>
</reference>
<evidence type="ECO:0000313" key="1">
    <source>
        <dbReference type="EMBL" id="CAF4404970.1"/>
    </source>
</evidence>
<sequence>GHLSRRFSFDDYRYSVPGQFLLLSSLCKLSQEKLNHTLSRLLTSYFINSQLLSENLFIEQIEIILNRLQSTASKSFINLFNLIHEIIGSNMIMSAWSTNWEYFHHSAYRDYSSAYTAPVNYGECNCGLSFKCTQSSGDM</sequence>
<feature type="non-terminal residue" evidence="1">
    <location>
        <position position="1"/>
    </location>
</feature>
<evidence type="ECO:0000313" key="2">
    <source>
        <dbReference type="Proteomes" id="UP000663874"/>
    </source>
</evidence>
<proteinExistence type="predicted"/>
<dbReference type="EMBL" id="CAJOBE010067160">
    <property type="protein sequence ID" value="CAF4404970.1"/>
    <property type="molecule type" value="Genomic_DNA"/>
</dbReference>
<name>A0A820PDP7_9BILA</name>
<accession>A0A820PDP7</accession>
<dbReference type="Proteomes" id="UP000663874">
    <property type="component" value="Unassembled WGS sequence"/>
</dbReference>
<dbReference type="AlphaFoldDB" id="A0A820PDP7"/>
<gene>
    <name evidence="1" type="ORF">FNK824_LOCUS44083</name>
</gene>